<keyword evidence="3 7" id="KW-0378">Hydrolase</keyword>
<dbReference type="PRINTS" id="PR00726">
    <property type="entry name" value="LEXASERPTASE"/>
</dbReference>
<dbReference type="GO" id="GO:0016787">
    <property type="term" value="F:hydrolase activity"/>
    <property type="evidence" value="ECO:0007669"/>
    <property type="project" value="UniProtKB-KW"/>
</dbReference>
<comment type="similarity">
    <text evidence="1 7">Belongs to the peptidase S24 family.</text>
</comment>
<evidence type="ECO:0000256" key="5">
    <source>
        <dbReference type="ARBA" id="ARBA00023204"/>
    </source>
</evidence>
<dbReference type="GO" id="GO:0009432">
    <property type="term" value="P:SOS response"/>
    <property type="evidence" value="ECO:0007669"/>
    <property type="project" value="UniProtKB-KW"/>
</dbReference>
<keyword evidence="6" id="KW-0742">SOS response</keyword>
<evidence type="ECO:0000256" key="6">
    <source>
        <dbReference type="ARBA" id="ARBA00023236"/>
    </source>
</evidence>
<dbReference type="GO" id="GO:0006281">
    <property type="term" value="P:DNA repair"/>
    <property type="evidence" value="ECO:0007669"/>
    <property type="project" value="UniProtKB-KW"/>
</dbReference>
<evidence type="ECO:0000256" key="2">
    <source>
        <dbReference type="ARBA" id="ARBA00022763"/>
    </source>
</evidence>
<dbReference type="InterPro" id="IPR006197">
    <property type="entry name" value="Peptidase_S24_LexA"/>
</dbReference>
<dbReference type="GO" id="GO:0006355">
    <property type="term" value="P:regulation of DNA-templated transcription"/>
    <property type="evidence" value="ECO:0007669"/>
    <property type="project" value="InterPro"/>
</dbReference>
<keyword evidence="4 7" id="KW-0068">Autocatalytic cleavage</keyword>
<proteinExistence type="inferred from homology"/>
<feature type="domain" description="Peptidase S24/S26A/S26B/S26C" evidence="8">
    <location>
        <begin position="14"/>
        <end position="129"/>
    </location>
</feature>
<dbReference type="Pfam" id="PF00717">
    <property type="entry name" value="Peptidase_S24"/>
    <property type="match status" value="1"/>
</dbReference>
<dbReference type="Gene3D" id="2.10.109.10">
    <property type="entry name" value="Umud Fragment, subunit A"/>
    <property type="match status" value="1"/>
</dbReference>
<dbReference type="InterPro" id="IPR050077">
    <property type="entry name" value="LexA_repressor"/>
</dbReference>
<dbReference type="InterPro" id="IPR036286">
    <property type="entry name" value="LexA/Signal_pep-like_sf"/>
</dbReference>
<dbReference type="PANTHER" id="PTHR33516:SF2">
    <property type="entry name" value="LEXA REPRESSOR-RELATED"/>
    <property type="match status" value="1"/>
</dbReference>
<dbReference type="AlphaFoldDB" id="A0A1C2JGC8"/>
<dbReference type="SUPFAM" id="SSF51306">
    <property type="entry name" value="LexA/Signal peptidase"/>
    <property type="match status" value="1"/>
</dbReference>
<sequence length="136" mass="14746">MRRDAHAPSSTVPLFIAKVAAGMPSPADDYVEKTLDLNEYCLPNSEASFFLKVSGNSMTGAAIYDGDILVVDRSIKPQSGQVVIAMLDGEMTVKRLLRKDGKVLLQPDNPDYPTITVSPDQDFSVMGTVTFVVHKA</sequence>
<name>A0A1C2JGC8_ACITH</name>
<gene>
    <name evidence="9" type="ORF">A6M23_01665</name>
</gene>
<evidence type="ECO:0000256" key="4">
    <source>
        <dbReference type="ARBA" id="ARBA00022813"/>
    </source>
</evidence>
<dbReference type="InterPro" id="IPR039418">
    <property type="entry name" value="LexA-like"/>
</dbReference>
<dbReference type="Proteomes" id="UP000095008">
    <property type="component" value="Unassembled WGS sequence"/>
</dbReference>
<evidence type="ECO:0000256" key="1">
    <source>
        <dbReference type="ARBA" id="ARBA00007484"/>
    </source>
</evidence>
<keyword evidence="5" id="KW-0234">DNA repair</keyword>
<reference evidence="9" key="1">
    <citation type="journal article" date="2016" name="Int. J. Mol. Sci.">
        <title>Comparative genomics of the extreme acidophile Acidithiobacillus thiooxidans reveals intraspecific divergence and niche adaptation.</title>
        <authorList>
            <person name="Zhang X."/>
            <person name="Feng X."/>
            <person name="Tao J."/>
            <person name="Ma L."/>
            <person name="Xiao Y."/>
            <person name="Liang Y."/>
            <person name="Liu X."/>
            <person name="Yin H."/>
        </authorList>
    </citation>
    <scope>NUCLEOTIDE SEQUENCE [LARGE SCALE GENOMIC DNA]</scope>
    <source>
        <strain evidence="9">DXS-W</strain>
    </source>
</reference>
<evidence type="ECO:0000259" key="8">
    <source>
        <dbReference type="Pfam" id="PF00717"/>
    </source>
</evidence>
<evidence type="ECO:0000313" key="9">
    <source>
        <dbReference type="EMBL" id="OCX75705.1"/>
    </source>
</evidence>
<comment type="caution">
    <text evidence="9">The sequence shown here is derived from an EMBL/GenBank/DDBJ whole genome shotgun (WGS) entry which is preliminary data.</text>
</comment>
<dbReference type="CDD" id="cd06529">
    <property type="entry name" value="S24_LexA-like"/>
    <property type="match status" value="1"/>
</dbReference>
<dbReference type="GO" id="GO:0003677">
    <property type="term" value="F:DNA binding"/>
    <property type="evidence" value="ECO:0007669"/>
    <property type="project" value="InterPro"/>
</dbReference>
<keyword evidence="2" id="KW-0227">DNA damage</keyword>
<evidence type="ECO:0000256" key="7">
    <source>
        <dbReference type="RuleBase" id="RU003991"/>
    </source>
</evidence>
<evidence type="ECO:0000256" key="3">
    <source>
        <dbReference type="ARBA" id="ARBA00022801"/>
    </source>
</evidence>
<dbReference type="OrthoDB" id="9787787at2"/>
<dbReference type="PANTHER" id="PTHR33516">
    <property type="entry name" value="LEXA REPRESSOR"/>
    <property type="match status" value="1"/>
</dbReference>
<dbReference type="EMBL" id="LWRY01000011">
    <property type="protein sequence ID" value="OCX75705.1"/>
    <property type="molecule type" value="Genomic_DNA"/>
</dbReference>
<evidence type="ECO:0000313" key="10">
    <source>
        <dbReference type="Proteomes" id="UP000095008"/>
    </source>
</evidence>
<organism evidence="9 10">
    <name type="scientific">Acidithiobacillus thiooxidans</name>
    <name type="common">Thiobacillus thiooxidans</name>
    <dbReference type="NCBI Taxonomy" id="930"/>
    <lineage>
        <taxon>Bacteria</taxon>
        <taxon>Pseudomonadati</taxon>
        <taxon>Pseudomonadota</taxon>
        <taxon>Acidithiobacillia</taxon>
        <taxon>Acidithiobacillales</taxon>
        <taxon>Acidithiobacillaceae</taxon>
        <taxon>Acidithiobacillus</taxon>
    </lineage>
</organism>
<dbReference type="InterPro" id="IPR015927">
    <property type="entry name" value="Peptidase_S24_S26A/B/C"/>
</dbReference>
<dbReference type="NCBIfam" id="NF007621">
    <property type="entry name" value="PRK10276.1"/>
    <property type="match status" value="1"/>
</dbReference>
<keyword evidence="10" id="KW-1185">Reference proteome</keyword>
<protein>
    <recommendedName>
        <fullName evidence="8">Peptidase S24/S26A/S26B/S26C domain-containing protein</fullName>
    </recommendedName>
</protein>
<accession>A0A1C2JGC8</accession>